<dbReference type="RefSeq" id="WP_343910976.1">
    <property type="nucleotide sequence ID" value="NZ_BAAAJE010000031.1"/>
</dbReference>
<dbReference type="InterPro" id="IPR034660">
    <property type="entry name" value="DinB/YfiT-like"/>
</dbReference>
<dbReference type="Gene3D" id="1.20.120.450">
    <property type="entry name" value="dinb family like domain"/>
    <property type="match status" value="1"/>
</dbReference>
<proteinExistence type="predicted"/>
<comment type="caution">
    <text evidence="1">The sequence shown here is derived from an EMBL/GenBank/DDBJ whole genome shotgun (WGS) entry which is preliminary data.</text>
</comment>
<sequence length="170" mass="19070">MTRVDPPVQGDERTLLLAFLDYHRETLRQKAGGLDADQLATALPPSGMTLGGMVKHLALVENSWLREVFLGEPMSEPWRSVDWDADWDWDWHSARDDSPEEIWALYDAMVAEADAIIAGAGLDDLSVKPSRRTGETFSLRYILLHLVEEYARHNGHADLIRESIDGATGE</sequence>
<protein>
    <submittedName>
        <fullName evidence="1">DinB family protein</fullName>
    </submittedName>
</protein>
<dbReference type="Proteomes" id="UP001499979">
    <property type="component" value="Unassembled WGS sequence"/>
</dbReference>
<organism evidence="1 2">
    <name type="scientific">Nocardioides aquiterrae</name>
    <dbReference type="NCBI Taxonomy" id="203799"/>
    <lineage>
        <taxon>Bacteria</taxon>
        <taxon>Bacillati</taxon>
        <taxon>Actinomycetota</taxon>
        <taxon>Actinomycetes</taxon>
        <taxon>Propionibacteriales</taxon>
        <taxon>Nocardioidaceae</taxon>
        <taxon>Nocardioides</taxon>
    </lineage>
</organism>
<dbReference type="InterPro" id="IPR007061">
    <property type="entry name" value="MST-like"/>
</dbReference>
<dbReference type="Pfam" id="PF04978">
    <property type="entry name" value="MST"/>
    <property type="match status" value="1"/>
</dbReference>
<evidence type="ECO:0000313" key="1">
    <source>
        <dbReference type="EMBL" id="GAA1164470.1"/>
    </source>
</evidence>
<keyword evidence="2" id="KW-1185">Reference proteome</keyword>
<name>A0ABN1URX6_9ACTN</name>
<gene>
    <name evidence="1" type="ORF">GCM10009606_47620</name>
</gene>
<reference evidence="1 2" key="1">
    <citation type="journal article" date="2019" name="Int. J. Syst. Evol. Microbiol.">
        <title>The Global Catalogue of Microorganisms (GCM) 10K type strain sequencing project: providing services to taxonomists for standard genome sequencing and annotation.</title>
        <authorList>
            <consortium name="The Broad Institute Genomics Platform"/>
            <consortium name="The Broad Institute Genome Sequencing Center for Infectious Disease"/>
            <person name="Wu L."/>
            <person name="Ma J."/>
        </authorList>
    </citation>
    <scope>NUCLEOTIDE SEQUENCE [LARGE SCALE GENOMIC DNA]</scope>
    <source>
        <strain evidence="1 2">JCM 11813</strain>
    </source>
</reference>
<evidence type="ECO:0000313" key="2">
    <source>
        <dbReference type="Proteomes" id="UP001499979"/>
    </source>
</evidence>
<dbReference type="EMBL" id="BAAAJE010000031">
    <property type="protein sequence ID" value="GAA1164470.1"/>
    <property type="molecule type" value="Genomic_DNA"/>
</dbReference>
<accession>A0ABN1URX6</accession>
<dbReference type="SUPFAM" id="SSF109854">
    <property type="entry name" value="DinB/YfiT-like putative metalloenzymes"/>
    <property type="match status" value="1"/>
</dbReference>